<keyword evidence="1" id="KW-0677">Repeat</keyword>
<dbReference type="Gene3D" id="1.25.40.20">
    <property type="entry name" value="Ankyrin repeat-containing domain"/>
    <property type="match status" value="1"/>
</dbReference>
<organism evidence="4">
    <name type="scientific">Faunusvirus sp</name>
    <dbReference type="NCBI Taxonomy" id="2487766"/>
    <lineage>
        <taxon>Viruses</taxon>
        <taxon>Varidnaviria</taxon>
        <taxon>Bamfordvirae</taxon>
        <taxon>Nucleocytoviricota</taxon>
        <taxon>Megaviricetes</taxon>
        <taxon>Imitervirales</taxon>
        <taxon>Mimiviridae</taxon>
    </lineage>
</organism>
<dbReference type="PANTHER" id="PTHR24198">
    <property type="entry name" value="ANKYRIN REPEAT AND PROTEIN KINASE DOMAIN-CONTAINING PROTEIN"/>
    <property type="match status" value="1"/>
</dbReference>
<evidence type="ECO:0000256" key="2">
    <source>
        <dbReference type="ARBA" id="ARBA00023043"/>
    </source>
</evidence>
<dbReference type="GO" id="GO:0004190">
    <property type="term" value="F:aspartic-type endopeptidase activity"/>
    <property type="evidence" value="ECO:0007669"/>
    <property type="project" value="InterPro"/>
</dbReference>
<dbReference type="InterPro" id="IPR001995">
    <property type="entry name" value="Peptidase_A2_cat"/>
</dbReference>
<evidence type="ECO:0000313" key="4">
    <source>
        <dbReference type="EMBL" id="AYV79055.1"/>
    </source>
</evidence>
<dbReference type="InterPro" id="IPR002110">
    <property type="entry name" value="Ankyrin_rpt"/>
</dbReference>
<dbReference type="SMART" id="SM00248">
    <property type="entry name" value="ANK"/>
    <property type="match status" value="2"/>
</dbReference>
<dbReference type="PROSITE" id="PS50088">
    <property type="entry name" value="ANK_REPEAT"/>
    <property type="match status" value="1"/>
</dbReference>
<feature type="domain" description="Peptidase A2" evidence="3">
    <location>
        <begin position="93"/>
        <end position="179"/>
    </location>
</feature>
<dbReference type="EMBL" id="MK072133">
    <property type="protein sequence ID" value="AYV79055.1"/>
    <property type="molecule type" value="Genomic_DNA"/>
</dbReference>
<protein>
    <recommendedName>
        <fullName evidence="3">Peptidase A2 domain-containing protein</fullName>
    </recommendedName>
</protein>
<dbReference type="PROSITE" id="PS50297">
    <property type="entry name" value="ANK_REP_REGION"/>
    <property type="match status" value="1"/>
</dbReference>
<dbReference type="PROSITE" id="PS50175">
    <property type="entry name" value="ASP_PROT_RETROV"/>
    <property type="match status" value="1"/>
</dbReference>
<evidence type="ECO:0000256" key="1">
    <source>
        <dbReference type="ARBA" id="ARBA00022737"/>
    </source>
</evidence>
<dbReference type="Pfam" id="PF12796">
    <property type="entry name" value="Ank_2"/>
    <property type="match status" value="1"/>
</dbReference>
<evidence type="ECO:0000259" key="3">
    <source>
        <dbReference type="PROSITE" id="PS50175"/>
    </source>
</evidence>
<dbReference type="SUPFAM" id="SSF48403">
    <property type="entry name" value="Ankyrin repeat"/>
    <property type="match status" value="1"/>
</dbReference>
<reference evidence="4" key="1">
    <citation type="submission" date="2018-10" db="EMBL/GenBank/DDBJ databases">
        <title>Hidden diversity of soil giant viruses.</title>
        <authorList>
            <person name="Schulz F."/>
            <person name="Alteio L."/>
            <person name="Goudeau D."/>
            <person name="Ryan E.M."/>
            <person name="Malmstrom R.R."/>
            <person name="Blanchard J."/>
            <person name="Woyke T."/>
        </authorList>
    </citation>
    <scope>NUCLEOTIDE SEQUENCE</scope>
    <source>
        <strain evidence="4">FNV1</strain>
    </source>
</reference>
<dbReference type="PANTHER" id="PTHR24198:SF165">
    <property type="entry name" value="ANKYRIN REPEAT-CONTAINING PROTEIN-RELATED"/>
    <property type="match status" value="1"/>
</dbReference>
<proteinExistence type="predicted"/>
<keyword evidence="2" id="KW-0040">ANK repeat</keyword>
<dbReference type="GO" id="GO:0006508">
    <property type="term" value="P:proteolysis"/>
    <property type="evidence" value="ECO:0007669"/>
    <property type="project" value="InterPro"/>
</dbReference>
<accession>A0A3G4ZVY7</accession>
<sequence length="196" mass="22768">MTSGYRAKQFCQLVYNKDEKKCIEFINRYTNFYNTCVDCEVWSKMTPFIYACYNSLANVAIALLDRGSNINHVTEFGSSALMYAASAHDYVIVKMLLDRGADVNILNNCKLSALSYRMSDELLEKMINKIIYTDNIFEYYDIHKNMHDKATGFMRNRYRNTIIMAINDTTTYNELARSFATTYVPQLVDIICEFII</sequence>
<name>A0A3G4ZVY7_9VIRU</name>
<gene>
    <name evidence="4" type="ORF">Faunusvirus2_2</name>
</gene>
<dbReference type="InterPro" id="IPR036770">
    <property type="entry name" value="Ankyrin_rpt-contain_sf"/>
</dbReference>